<keyword evidence="2" id="KW-0238">DNA-binding</keyword>
<sequence>MGTFRPSITAKTGTGVESAEKVGVELVDKAKVIYTPRVKVKTALKGVRLERAERVLDVPYKSSDKKKKKPEGGGGSTPNPGGDGHLGI</sequence>
<evidence type="ECO:0000313" key="3">
    <source>
        <dbReference type="Proteomes" id="UP000023482"/>
    </source>
</evidence>
<protein>
    <submittedName>
        <fullName evidence="2">Histone-like DNA-binding protein</fullName>
    </submittedName>
</protein>
<organism evidence="2 3">
    <name type="scientific">Porphyromonas catoniae ATCC 51270</name>
    <dbReference type="NCBI Taxonomy" id="887901"/>
    <lineage>
        <taxon>Bacteria</taxon>
        <taxon>Pseudomonadati</taxon>
        <taxon>Bacteroidota</taxon>
        <taxon>Bacteroidia</taxon>
        <taxon>Bacteroidales</taxon>
        <taxon>Porphyromonadaceae</taxon>
        <taxon>Porphyromonas</taxon>
    </lineage>
</organism>
<accession>Z4WVC5</accession>
<keyword evidence="3" id="KW-1185">Reference proteome</keyword>
<evidence type="ECO:0000313" key="2">
    <source>
        <dbReference type="EMBL" id="EWC91725.1"/>
    </source>
</evidence>
<dbReference type="Proteomes" id="UP000023482">
    <property type="component" value="Unassembled WGS sequence"/>
</dbReference>
<evidence type="ECO:0000256" key="1">
    <source>
        <dbReference type="SAM" id="MobiDB-lite"/>
    </source>
</evidence>
<comment type="caution">
    <text evidence="2">The sequence shown here is derived from an EMBL/GenBank/DDBJ whole genome shotgun (WGS) entry which is preliminary data.</text>
</comment>
<dbReference type="GO" id="GO:0003677">
    <property type="term" value="F:DNA binding"/>
    <property type="evidence" value="ECO:0007669"/>
    <property type="project" value="UniProtKB-KW"/>
</dbReference>
<dbReference type="EMBL" id="JDFF01000023">
    <property type="protein sequence ID" value="EWC91725.1"/>
    <property type="molecule type" value="Genomic_DNA"/>
</dbReference>
<dbReference type="AlphaFoldDB" id="Z4WVC5"/>
<feature type="compositionally biased region" description="Gly residues" evidence="1">
    <location>
        <begin position="72"/>
        <end position="88"/>
    </location>
</feature>
<proteinExistence type="predicted"/>
<feature type="region of interest" description="Disordered" evidence="1">
    <location>
        <begin position="57"/>
        <end position="88"/>
    </location>
</feature>
<gene>
    <name evidence="2" type="ORF">HMPREF0636_1208</name>
</gene>
<dbReference type="PATRIC" id="fig|887901.3.peg.1307"/>
<name>Z4WVC5_9PORP</name>
<reference evidence="2 3" key="1">
    <citation type="submission" date="2014-01" db="EMBL/GenBank/DDBJ databases">
        <authorList>
            <person name="Durkin A.S."/>
            <person name="McCorrison J."/>
            <person name="Torralba M."/>
            <person name="Gillis M."/>
            <person name="Haft D.H."/>
            <person name="Methe B."/>
            <person name="Sutton G."/>
            <person name="Nelson K.E."/>
        </authorList>
    </citation>
    <scope>NUCLEOTIDE SEQUENCE [LARGE SCALE GENOMIC DNA]</scope>
    <source>
        <strain evidence="2 3">ATCC 51270</strain>
    </source>
</reference>